<accession>A0ABV5VZX5</accession>
<keyword evidence="2" id="KW-0238">DNA-binding</keyword>
<dbReference type="RefSeq" id="WP_344915083.1">
    <property type="nucleotide sequence ID" value="NZ_BAAAYO010000014.1"/>
</dbReference>
<organism evidence="2 3">
    <name type="scientific">Paenibacillus hodogayensis</name>
    <dbReference type="NCBI Taxonomy" id="279208"/>
    <lineage>
        <taxon>Bacteria</taxon>
        <taxon>Bacillati</taxon>
        <taxon>Bacillota</taxon>
        <taxon>Bacilli</taxon>
        <taxon>Bacillales</taxon>
        <taxon>Paenibacillaceae</taxon>
        <taxon>Paenibacillus</taxon>
    </lineage>
</organism>
<dbReference type="EMBL" id="JBHMAG010000013">
    <property type="protein sequence ID" value="MFB9753837.1"/>
    <property type="molecule type" value="Genomic_DNA"/>
</dbReference>
<sequence length="61" mass="6821">MRNAKGNEAQLDHEWVELIGSARSMGLSMEEIRQFLKQANQAAVGLSYALAFGRQHTEAMQ</sequence>
<proteinExistence type="predicted"/>
<evidence type="ECO:0000313" key="2">
    <source>
        <dbReference type="EMBL" id="MFB9753837.1"/>
    </source>
</evidence>
<protein>
    <submittedName>
        <fullName evidence="2">DNA-binding anti-repressor SinI</fullName>
    </submittedName>
</protein>
<dbReference type="GO" id="GO:0003677">
    <property type="term" value="F:DNA binding"/>
    <property type="evidence" value="ECO:0007669"/>
    <property type="project" value="UniProtKB-KW"/>
</dbReference>
<dbReference type="SUPFAM" id="SSF47406">
    <property type="entry name" value="SinR repressor dimerisation domain-like"/>
    <property type="match status" value="1"/>
</dbReference>
<dbReference type="Proteomes" id="UP001589619">
    <property type="component" value="Unassembled WGS sequence"/>
</dbReference>
<feature type="domain" description="Sin" evidence="1">
    <location>
        <begin position="2"/>
        <end position="40"/>
    </location>
</feature>
<dbReference type="Pfam" id="PF08671">
    <property type="entry name" value="SinI"/>
    <property type="match status" value="1"/>
</dbReference>
<dbReference type="PROSITE" id="PS51500">
    <property type="entry name" value="SIN"/>
    <property type="match status" value="1"/>
</dbReference>
<gene>
    <name evidence="2" type="primary">sinI</name>
    <name evidence="2" type="ORF">ACFFNY_19890</name>
</gene>
<dbReference type="InterPro" id="IPR010981">
    <property type="entry name" value="SinR/SinI_dimer_dom"/>
</dbReference>
<evidence type="ECO:0000259" key="1">
    <source>
        <dbReference type="PROSITE" id="PS51500"/>
    </source>
</evidence>
<reference evidence="2 3" key="1">
    <citation type="submission" date="2024-09" db="EMBL/GenBank/DDBJ databases">
        <authorList>
            <person name="Sun Q."/>
            <person name="Mori K."/>
        </authorList>
    </citation>
    <scope>NUCLEOTIDE SEQUENCE [LARGE SCALE GENOMIC DNA]</scope>
    <source>
        <strain evidence="2 3">JCM 12520</strain>
    </source>
</reference>
<keyword evidence="3" id="KW-1185">Reference proteome</keyword>
<dbReference type="InterPro" id="IPR036281">
    <property type="entry name" value="SinR/SinI_dimer_dom_sf"/>
</dbReference>
<name>A0ABV5VZX5_9BACL</name>
<comment type="caution">
    <text evidence="2">The sequence shown here is derived from an EMBL/GenBank/DDBJ whole genome shotgun (WGS) entry which is preliminary data.</text>
</comment>
<evidence type="ECO:0000313" key="3">
    <source>
        <dbReference type="Proteomes" id="UP001589619"/>
    </source>
</evidence>